<evidence type="ECO:0000256" key="1">
    <source>
        <dbReference type="ARBA" id="ARBA00008846"/>
    </source>
</evidence>
<dbReference type="SMART" id="SM00173">
    <property type="entry name" value="RAS"/>
    <property type="match status" value="1"/>
</dbReference>
<sequence>MAHIHEVDRQHLSALYDAHVRRHSSTSSSRSGASSRDSSETRDSAYHTLRKQSSPAYLSAGHPTGHSAFSTPSPRTPHHNRSQSVRYPGEKRKHVPSSTHLTLDLESIRPRATSTGSSTGDKDPTVYKLRTFDVTSRGVVKNRGDLYRPKSISSNNTPIGSIPTEALRNERMSVSSAYSTGAETSLSGEGSQQGNSRYKVLMSGTTGVGKTALTNQFLTSEYLNAYDSLSTDEDAMEKSVSVLLDGQESELDFMDPENSSSVYDEKSWDPASVDAHVIVYSVADRPSFEKAIDILFELKQMEVTRHHAIILVGNKTDLVRARVVSKEEGIAVASQYDCKFTETSAGVNHNVDELLVGILTQIRLKEKETARRNKKKRPYKYNRVNGRKNEKRSLTSGYEKAFGMLSRLLARNSLSKSCGNLQVL</sequence>
<accession>A0A1D1V8K9</accession>
<dbReference type="PROSITE" id="PS51419">
    <property type="entry name" value="RAB"/>
    <property type="match status" value="1"/>
</dbReference>
<feature type="region of interest" description="Disordered" evidence="3">
    <location>
        <begin position="20"/>
        <end position="124"/>
    </location>
</feature>
<evidence type="ECO:0000256" key="2">
    <source>
        <dbReference type="ARBA" id="ARBA00022553"/>
    </source>
</evidence>
<dbReference type="FunFam" id="3.40.50.300:FF:000664">
    <property type="entry name" value="Uncharacterized protein, isoform B"/>
    <property type="match status" value="1"/>
</dbReference>
<dbReference type="PANTHER" id="PTHR45775">
    <property type="entry name" value="RAD, GEM/KIR FAMILY MEMBER 2, ISOFORM C"/>
    <property type="match status" value="1"/>
</dbReference>
<dbReference type="GO" id="GO:0005525">
    <property type="term" value="F:GTP binding"/>
    <property type="evidence" value="ECO:0007669"/>
    <property type="project" value="InterPro"/>
</dbReference>
<dbReference type="GO" id="GO:0003924">
    <property type="term" value="F:GTPase activity"/>
    <property type="evidence" value="ECO:0007669"/>
    <property type="project" value="InterPro"/>
</dbReference>
<dbReference type="PANTHER" id="PTHR45775:SF1">
    <property type="entry name" value="RAD, GEM_KIR FAMILY MEMBER 3, ISOFORM E"/>
    <property type="match status" value="1"/>
</dbReference>
<proteinExistence type="inferred from homology"/>
<feature type="region of interest" description="Disordered" evidence="3">
    <location>
        <begin position="369"/>
        <end position="392"/>
    </location>
</feature>
<dbReference type="InterPro" id="IPR051641">
    <property type="entry name" value="RGK_GTP-binding_reg"/>
</dbReference>
<dbReference type="GO" id="GO:0005886">
    <property type="term" value="C:plasma membrane"/>
    <property type="evidence" value="ECO:0007669"/>
    <property type="project" value="TreeGrafter"/>
</dbReference>
<comment type="caution">
    <text evidence="4">The sequence shown here is derived from an EMBL/GenBank/DDBJ whole genome shotgun (WGS) entry which is preliminary data.</text>
</comment>
<dbReference type="PRINTS" id="PR00449">
    <property type="entry name" value="RASTRNSFRMNG"/>
</dbReference>
<comment type="similarity">
    <text evidence="1">Belongs to the small GTPase superfamily. RGK family.</text>
</comment>
<evidence type="ECO:0000313" key="4">
    <source>
        <dbReference type="EMBL" id="GAU95163.1"/>
    </source>
</evidence>
<name>A0A1D1V8K9_RAMVA</name>
<feature type="compositionally biased region" description="Low complexity" evidence="3">
    <location>
        <begin position="25"/>
        <end position="36"/>
    </location>
</feature>
<keyword evidence="5" id="KW-1185">Reference proteome</keyword>
<dbReference type="SMART" id="SM00175">
    <property type="entry name" value="RAB"/>
    <property type="match status" value="1"/>
</dbReference>
<evidence type="ECO:0000256" key="3">
    <source>
        <dbReference type="SAM" id="MobiDB-lite"/>
    </source>
</evidence>
<protein>
    <submittedName>
        <fullName evidence="4">Uncharacterized protein</fullName>
    </submittedName>
</protein>
<dbReference type="Proteomes" id="UP000186922">
    <property type="component" value="Unassembled WGS sequence"/>
</dbReference>
<feature type="compositionally biased region" description="Basic residues" evidence="3">
    <location>
        <begin position="372"/>
        <end position="386"/>
    </location>
</feature>
<dbReference type="STRING" id="947166.A0A1D1V8K9"/>
<dbReference type="InterPro" id="IPR001806">
    <property type="entry name" value="Small_GTPase"/>
</dbReference>
<keyword evidence="2" id="KW-0597">Phosphoprotein</keyword>
<organism evidence="4 5">
    <name type="scientific">Ramazzottius varieornatus</name>
    <name type="common">Water bear</name>
    <name type="synonym">Tardigrade</name>
    <dbReference type="NCBI Taxonomy" id="947166"/>
    <lineage>
        <taxon>Eukaryota</taxon>
        <taxon>Metazoa</taxon>
        <taxon>Ecdysozoa</taxon>
        <taxon>Tardigrada</taxon>
        <taxon>Eutardigrada</taxon>
        <taxon>Parachela</taxon>
        <taxon>Hypsibioidea</taxon>
        <taxon>Ramazzottiidae</taxon>
        <taxon>Ramazzottius</taxon>
    </lineage>
</organism>
<dbReference type="Gene3D" id="3.40.50.300">
    <property type="entry name" value="P-loop containing nucleotide triphosphate hydrolases"/>
    <property type="match status" value="1"/>
</dbReference>
<dbReference type="AlphaFoldDB" id="A0A1D1V8K9"/>
<dbReference type="Pfam" id="PF00071">
    <property type="entry name" value="Ras"/>
    <property type="match status" value="1"/>
</dbReference>
<dbReference type="OrthoDB" id="5239715at2759"/>
<dbReference type="EMBL" id="BDGG01000003">
    <property type="protein sequence ID" value="GAU95163.1"/>
    <property type="molecule type" value="Genomic_DNA"/>
</dbReference>
<gene>
    <name evidence="4" type="primary">RvY_06833-1</name>
    <name evidence="4" type="synonym">RvY_06833.1</name>
    <name evidence="4" type="ORF">RvY_06833</name>
</gene>
<dbReference type="InterPro" id="IPR027417">
    <property type="entry name" value="P-loop_NTPase"/>
</dbReference>
<reference evidence="4 5" key="1">
    <citation type="journal article" date="2016" name="Nat. Commun.">
        <title>Extremotolerant tardigrade genome and improved radiotolerance of human cultured cells by tardigrade-unique protein.</title>
        <authorList>
            <person name="Hashimoto T."/>
            <person name="Horikawa D.D."/>
            <person name="Saito Y."/>
            <person name="Kuwahara H."/>
            <person name="Kozuka-Hata H."/>
            <person name="Shin-I T."/>
            <person name="Minakuchi Y."/>
            <person name="Ohishi K."/>
            <person name="Motoyama A."/>
            <person name="Aizu T."/>
            <person name="Enomoto A."/>
            <person name="Kondo K."/>
            <person name="Tanaka S."/>
            <person name="Hara Y."/>
            <person name="Koshikawa S."/>
            <person name="Sagara H."/>
            <person name="Miura T."/>
            <person name="Yokobori S."/>
            <person name="Miyagawa K."/>
            <person name="Suzuki Y."/>
            <person name="Kubo T."/>
            <person name="Oyama M."/>
            <person name="Kohara Y."/>
            <person name="Fujiyama A."/>
            <person name="Arakawa K."/>
            <person name="Katayama T."/>
            <person name="Toyoda A."/>
            <person name="Kunieda T."/>
        </authorList>
    </citation>
    <scope>NUCLEOTIDE SEQUENCE [LARGE SCALE GENOMIC DNA]</scope>
    <source>
        <strain evidence="4 5">YOKOZUNA-1</strain>
    </source>
</reference>
<dbReference type="PROSITE" id="PS51421">
    <property type="entry name" value="RAS"/>
    <property type="match status" value="1"/>
</dbReference>
<evidence type="ECO:0000313" key="5">
    <source>
        <dbReference type="Proteomes" id="UP000186922"/>
    </source>
</evidence>
<dbReference type="GO" id="GO:0005246">
    <property type="term" value="F:calcium channel regulator activity"/>
    <property type="evidence" value="ECO:0007669"/>
    <property type="project" value="TreeGrafter"/>
</dbReference>
<dbReference type="SUPFAM" id="SSF52540">
    <property type="entry name" value="P-loop containing nucleoside triphosphate hydrolases"/>
    <property type="match status" value="1"/>
</dbReference>